<dbReference type="PROSITE" id="PS51085">
    <property type="entry name" value="2FE2S_FER_2"/>
    <property type="match status" value="1"/>
</dbReference>
<proteinExistence type="predicted"/>
<dbReference type="Pfam" id="PF13510">
    <property type="entry name" value="Fer2_4"/>
    <property type="match status" value="1"/>
</dbReference>
<feature type="domain" description="4Fe-4S ferredoxin-type" evidence="6">
    <location>
        <begin position="113"/>
        <end position="146"/>
    </location>
</feature>
<feature type="domain" description="2Fe-2S ferredoxin-type" evidence="5">
    <location>
        <begin position="1"/>
        <end position="80"/>
    </location>
</feature>
<dbReference type="Pfam" id="PF14697">
    <property type="entry name" value="Fer4_21"/>
    <property type="match status" value="1"/>
</dbReference>
<dbReference type="GO" id="GO:0046872">
    <property type="term" value="F:metal ion binding"/>
    <property type="evidence" value="ECO:0007669"/>
    <property type="project" value="UniProtKB-KW"/>
</dbReference>
<sequence>MINFKIDNIEVEGREGEYILDVAKRYNIYIPTLCNHPAVDPKGMCRICTVEVKDRGRSKLVTACNFPIKSGLEVYTDTDLVREGRRVIVELLLTRCPSSDVLLKLADQYGIKHKYECFVADNCIRCGLCVRVCSEHVVSALCMADRSYDFHMTTPFEELSETCVGCGACASVCPTGHIKLLDNKHIRQIKMGSKLIAEHELIFCEECGAPITTKKNLAFSRRKFGHKMVLAYPKLCAQCKRKNMASEFEDGAKDALFAFDDWDREESGDIISSYF</sequence>
<dbReference type="CDD" id="cd00207">
    <property type="entry name" value="fer2"/>
    <property type="match status" value="1"/>
</dbReference>
<evidence type="ECO:0000256" key="2">
    <source>
        <dbReference type="ARBA" id="ARBA00022723"/>
    </source>
</evidence>
<accession>A0A1H0CDC1</accession>
<dbReference type="SUPFAM" id="SSF54292">
    <property type="entry name" value="2Fe-2S ferredoxin-like"/>
    <property type="match status" value="1"/>
</dbReference>
<dbReference type="PANTHER" id="PTHR24960">
    <property type="entry name" value="PHOTOSYSTEM I IRON-SULFUR CENTER-RELATED"/>
    <property type="match status" value="1"/>
</dbReference>
<dbReference type="STRING" id="206665.SAMN04488516_1034"/>
<keyword evidence="8" id="KW-1185">Reference proteome</keyword>
<name>A0A1H0CDC1_9BACT</name>
<dbReference type="PROSITE" id="PS51379">
    <property type="entry name" value="4FE4S_FER_2"/>
    <property type="match status" value="2"/>
</dbReference>
<dbReference type="Gene3D" id="3.10.20.740">
    <property type="match status" value="1"/>
</dbReference>
<dbReference type="RefSeq" id="WP_092063976.1">
    <property type="nucleotide sequence ID" value="NZ_FNIN01000003.1"/>
</dbReference>
<dbReference type="GO" id="GO:0051539">
    <property type="term" value="F:4 iron, 4 sulfur cluster binding"/>
    <property type="evidence" value="ECO:0007669"/>
    <property type="project" value="UniProtKB-KW"/>
</dbReference>
<dbReference type="Gene3D" id="3.30.70.20">
    <property type="match status" value="1"/>
</dbReference>
<evidence type="ECO:0000259" key="5">
    <source>
        <dbReference type="PROSITE" id="PS51085"/>
    </source>
</evidence>
<feature type="domain" description="4Fe-4S ferredoxin-type" evidence="6">
    <location>
        <begin position="153"/>
        <end position="183"/>
    </location>
</feature>
<reference evidence="7 8" key="1">
    <citation type="submission" date="2016-10" db="EMBL/GenBank/DDBJ databases">
        <authorList>
            <person name="de Groot N.N."/>
        </authorList>
    </citation>
    <scope>NUCLEOTIDE SEQUENCE [LARGE SCALE GENOMIC DNA]</scope>
    <source>
        <strain evidence="7 8">DSM 15269</strain>
    </source>
</reference>
<dbReference type="InterPro" id="IPR017896">
    <property type="entry name" value="4Fe4S_Fe-S-bd"/>
</dbReference>
<dbReference type="AlphaFoldDB" id="A0A1H0CDC1"/>
<keyword evidence="4" id="KW-0411">Iron-sulfur</keyword>
<dbReference type="PROSITE" id="PS00198">
    <property type="entry name" value="4FE4S_FER_1"/>
    <property type="match status" value="1"/>
</dbReference>
<evidence type="ECO:0000313" key="8">
    <source>
        <dbReference type="Proteomes" id="UP000199602"/>
    </source>
</evidence>
<dbReference type="InterPro" id="IPR017900">
    <property type="entry name" value="4Fe4S_Fe_S_CS"/>
</dbReference>
<keyword evidence="1" id="KW-0004">4Fe-4S</keyword>
<dbReference type="InterPro" id="IPR001041">
    <property type="entry name" value="2Fe-2S_ferredoxin-type"/>
</dbReference>
<dbReference type="PANTHER" id="PTHR24960:SF79">
    <property type="entry name" value="PHOTOSYSTEM I IRON-SULFUR CENTER"/>
    <property type="match status" value="1"/>
</dbReference>
<dbReference type="InterPro" id="IPR036010">
    <property type="entry name" value="2Fe-2S_ferredoxin-like_sf"/>
</dbReference>
<dbReference type="InterPro" id="IPR050157">
    <property type="entry name" value="PSI_iron-sulfur_center"/>
</dbReference>
<dbReference type="Proteomes" id="UP000199602">
    <property type="component" value="Unassembled WGS sequence"/>
</dbReference>
<evidence type="ECO:0000256" key="4">
    <source>
        <dbReference type="ARBA" id="ARBA00023014"/>
    </source>
</evidence>
<protein>
    <submittedName>
        <fullName evidence="7">4Fe-4S dicluster domain-containing protein</fullName>
    </submittedName>
</protein>
<evidence type="ECO:0000259" key="6">
    <source>
        <dbReference type="PROSITE" id="PS51379"/>
    </source>
</evidence>
<keyword evidence="3" id="KW-0408">Iron</keyword>
<evidence type="ECO:0000256" key="1">
    <source>
        <dbReference type="ARBA" id="ARBA00022485"/>
    </source>
</evidence>
<keyword evidence="2" id="KW-0479">Metal-binding</keyword>
<dbReference type="OrthoDB" id="9816402at2"/>
<dbReference type="SUPFAM" id="SSF54862">
    <property type="entry name" value="4Fe-4S ferredoxins"/>
    <property type="match status" value="1"/>
</dbReference>
<dbReference type="EMBL" id="FNIN01000003">
    <property type="protein sequence ID" value="SDN55816.1"/>
    <property type="molecule type" value="Genomic_DNA"/>
</dbReference>
<evidence type="ECO:0000256" key="3">
    <source>
        <dbReference type="ARBA" id="ARBA00023004"/>
    </source>
</evidence>
<gene>
    <name evidence="7" type="ORF">SAMN04488516_1034</name>
</gene>
<organism evidence="7 8">
    <name type="scientific">Desulfonauticus submarinus</name>
    <dbReference type="NCBI Taxonomy" id="206665"/>
    <lineage>
        <taxon>Bacteria</taxon>
        <taxon>Pseudomonadati</taxon>
        <taxon>Thermodesulfobacteriota</taxon>
        <taxon>Desulfovibrionia</taxon>
        <taxon>Desulfovibrionales</taxon>
        <taxon>Desulfonauticaceae</taxon>
        <taxon>Desulfonauticus</taxon>
    </lineage>
</organism>
<evidence type="ECO:0000313" key="7">
    <source>
        <dbReference type="EMBL" id="SDN55816.1"/>
    </source>
</evidence>